<reference evidence="10" key="1">
    <citation type="submission" date="2015-07" db="EMBL/GenBank/DDBJ databases">
        <title>Genome sequencing of Sunxiuqinia dokdonensis strain SK.</title>
        <authorList>
            <person name="Ahn S."/>
            <person name="Kim B.-C."/>
        </authorList>
    </citation>
    <scope>NUCLEOTIDE SEQUENCE [LARGE SCALE GENOMIC DNA]</scope>
    <source>
        <strain evidence="10">SK</strain>
    </source>
</reference>
<dbReference type="GO" id="GO:0016881">
    <property type="term" value="F:acid-amino acid ligase activity"/>
    <property type="evidence" value="ECO:0007669"/>
    <property type="project" value="InterPro"/>
</dbReference>
<dbReference type="PANTHER" id="PTHR30511">
    <property type="entry name" value="ALANINE RACEMASE"/>
    <property type="match status" value="1"/>
</dbReference>
<gene>
    <name evidence="9" type="ORF">NC99_05100</name>
</gene>
<dbReference type="EC" id="5.1.1.1" evidence="5"/>
<evidence type="ECO:0000256" key="4">
    <source>
        <dbReference type="ARBA" id="ARBA00023235"/>
    </source>
</evidence>
<feature type="binding site" evidence="5 7">
    <location>
        <position position="770"/>
    </location>
    <ligand>
        <name>substrate</name>
    </ligand>
</feature>
<feature type="binding site" evidence="5 7">
    <location>
        <position position="595"/>
    </location>
    <ligand>
        <name>substrate</name>
    </ligand>
</feature>
<evidence type="ECO:0000256" key="1">
    <source>
        <dbReference type="ARBA" id="ARBA00000316"/>
    </source>
</evidence>
<dbReference type="GO" id="GO:0005524">
    <property type="term" value="F:ATP binding"/>
    <property type="evidence" value="ECO:0007669"/>
    <property type="project" value="InterPro"/>
</dbReference>
<dbReference type="PATRIC" id="fig|1409788.3.peg.527"/>
<dbReference type="NCBIfam" id="NF008897">
    <property type="entry name" value="PRK11930.1"/>
    <property type="match status" value="1"/>
</dbReference>
<dbReference type="Pfam" id="PF01168">
    <property type="entry name" value="Ala_racemase_N"/>
    <property type="match status" value="1"/>
</dbReference>
<dbReference type="InterPro" id="IPR000713">
    <property type="entry name" value="Mur_ligase_N"/>
</dbReference>
<dbReference type="STRING" id="1409788.NC99_05100"/>
<dbReference type="Pfam" id="PF08245">
    <property type="entry name" value="Mur_ligase_M"/>
    <property type="match status" value="1"/>
</dbReference>
<keyword evidence="3 5" id="KW-0663">Pyridoxal phosphate</keyword>
<organism evidence="9 10">
    <name type="scientific">Sunxiuqinia dokdonensis</name>
    <dbReference type="NCBI Taxonomy" id="1409788"/>
    <lineage>
        <taxon>Bacteria</taxon>
        <taxon>Pseudomonadati</taxon>
        <taxon>Bacteroidota</taxon>
        <taxon>Bacteroidia</taxon>
        <taxon>Marinilabiliales</taxon>
        <taxon>Prolixibacteraceae</taxon>
        <taxon>Sunxiuqinia</taxon>
    </lineage>
</organism>
<dbReference type="InterPro" id="IPR000821">
    <property type="entry name" value="Ala_racemase"/>
</dbReference>
<dbReference type="UniPathway" id="UPA00042">
    <property type="reaction ID" value="UER00497"/>
</dbReference>
<name>A0A0L8VDX9_9BACT</name>
<dbReference type="Gene3D" id="3.40.1190.10">
    <property type="entry name" value="Mur-like, catalytic domain"/>
    <property type="match status" value="1"/>
</dbReference>
<sequence length="826" mass="92714">MNPISIHTIASAVEGDLKGNAGNGDRLISYLSIDSRTLVDPEGSLFFALVGERHNGHQFIHELYQQGVRSFVVSELPDDFEALKEASFIFVKDSLKALQQLAASVRDEFQFPLVAITGSNGKTMVKEWLFDLLQHQLRIVRSPKSYNSQVGVPLSVWNMAGAMDLGIVEAGISKPGEMVRLATIIRPEIGLFTNIGDAHQENFRSMAEKVEEKLRLFEGARLLVCRRDQDLVYQLALRKFEHSSTRIVSWSTTGLAADLAFALQRDGQSTKIRLKWEEAVYEVEIPFSDEASIENACHCLALICANNWINHSVLELFAGLQSVAMRLELKQGVSGCTLINDFYNSDINSLEIALQFLNQQTSSTGQSKTVILSDIKQSGFAPHRLYTEVNRLLQLNKVHRMIGVGKAIGAHRAVFQLPAQFFETTHDFIQDFQTGKFRNEVILIKGAREFRFEEVASVLQKKYHQTQLEINLNILVDNLNAFKAIVKPETKIMVMVKAFSYGSGTTEIARALEFQKVDYLAVAVADEGIELRQAGIESPIVVMNPEEHSFDAMIEYRLEPNIYSRTVFHQFNLAARSAAVVQYPVHIKLETGMNRLGFSDVDELQQVAEQIQAEEILRVQSVFSHLAGTDEPLHDAFTWKQYERFVKLAEVVTSRQKHKVIRHLLNSAGIERFPEFQLDMVRLGIGLYGVAVTKLGVRPITHWTSTISQVKMIGKTETVGYGRMGRANEQKKIAVVPVGYADGYDRRFSNGGANMWVNGACVPVIGNVCMDMTMIDVTDVDVKEGDLVELMGEHIHLKELAERANTIPYEILTGISQRVKRVYSQE</sequence>
<dbReference type="GO" id="GO:0030170">
    <property type="term" value="F:pyridoxal phosphate binding"/>
    <property type="evidence" value="ECO:0007669"/>
    <property type="project" value="UniProtKB-UniRule"/>
</dbReference>
<keyword evidence="4 5" id="KW-0413">Isomerase</keyword>
<dbReference type="InterPro" id="IPR001608">
    <property type="entry name" value="Ala_racemase_N"/>
</dbReference>
<dbReference type="InterPro" id="IPR035911">
    <property type="entry name" value="MurE/MurF_N"/>
</dbReference>
<dbReference type="Pfam" id="PF01225">
    <property type="entry name" value="Mur_ligase"/>
    <property type="match status" value="1"/>
</dbReference>
<evidence type="ECO:0000256" key="3">
    <source>
        <dbReference type="ARBA" id="ARBA00022898"/>
    </source>
</evidence>
<dbReference type="HAMAP" id="MF_01201">
    <property type="entry name" value="Ala_racemase"/>
    <property type="match status" value="1"/>
</dbReference>
<comment type="pathway">
    <text evidence="5">Amino-acid biosynthesis; D-alanine biosynthesis; D-alanine from L-alanine: step 1/1.</text>
</comment>
<dbReference type="Gene3D" id="3.40.1390.10">
    <property type="entry name" value="MurE/MurF, N-terminal domain"/>
    <property type="match status" value="1"/>
</dbReference>
<dbReference type="SUPFAM" id="SSF50621">
    <property type="entry name" value="Alanine racemase C-terminal domain-like"/>
    <property type="match status" value="1"/>
</dbReference>
<dbReference type="SMART" id="SM01005">
    <property type="entry name" value="Ala_racemase_C"/>
    <property type="match status" value="1"/>
</dbReference>
<dbReference type="Gene3D" id="3.90.190.20">
    <property type="entry name" value="Mur ligase, C-terminal domain"/>
    <property type="match status" value="1"/>
</dbReference>
<dbReference type="Gene3D" id="2.40.37.10">
    <property type="entry name" value="Lyase, Ornithine Decarboxylase, Chain A, domain 1"/>
    <property type="match status" value="1"/>
</dbReference>
<dbReference type="SUPFAM" id="SSF51419">
    <property type="entry name" value="PLP-binding barrel"/>
    <property type="match status" value="1"/>
</dbReference>
<dbReference type="PRINTS" id="PR00992">
    <property type="entry name" value="ALARACEMASE"/>
</dbReference>
<evidence type="ECO:0000259" key="8">
    <source>
        <dbReference type="SMART" id="SM01005"/>
    </source>
</evidence>
<feature type="modified residue" description="N6-(pyridoxal phosphate)lysine" evidence="5 6">
    <location>
        <position position="497"/>
    </location>
</feature>
<feature type="active site" description="Proton acceptor; specific for L-alanine" evidence="5">
    <location>
        <position position="721"/>
    </location>
</feature>
<comment type="cofactor">
    <cofactor evidence="2 5 6">
        <name>pyridoxal 5'-phosphate</name>
        <dbReference type="ChEBI" id="CHEBI:597326"/>
    </cofactor>
</comment>
<evidence type="ECO:0000256" key="2">
    <source>
        <dbReference type="ARBA" id="ARBA00001933"/>
    </source>
</evidence>
<dbReference type="FunFam" id="3.20.20.10:FF:000002">
    <property type="entry name" value="Alanine racemase"/>
    <property type="match status" value="1"/>
</dbReference>
<dbReference type="SUPFAM" id="SSF53623">
    <property type="entry name" value="MurD-like peptide ligases, catalytic domain"/>
    <property type="match status" value="1"/>
</dbReference>
<evidence type="ECO:0000256" key="7">
    <source>
        <dbReference type="PIRSR" id="PIRSR600821-52"/>
    </source>
</evidence>
<dbReference type="OrthoDB" id="9801978at2"/>
<feature type="active site" description="Proton acceptor; specific for D-alanine" evidence="5">
    <location>
        <position position="497"/>
    </location>
</feature>
<dbReference type="PANTHER" id="PTHR30511:SF0">
    <property type="entry name" value="ALANINE RACEMASE, CATABOLIC-RELATED"/>
    <property type="match status" value="1"/>
</dbReference>
<dbReference type="RefSeq" id="WP_053179431.1">
    <property type="nucleotide sequence ID" value="NZ_LGIA01000023.1"/>
</dbReference>
<dbReference type="CDD" id="cd00430">
    <property type="entry name" value="PLPDE_III_AR"/>
    <property type="match status" value="1"/>
</dbReference>
<dbReference type="EMBL" id="LGIA01000023">
    <property type="protein sequence ID" value="KOH46670.1"/>
    <property type="molecule type" value="Genomic_DNA"/>
</dbReference>
<evidence type="ECO:0000256" key="5">
    <source>
        <dbReference type="HAMAP-Rule" id="MF_01201"/>
    </source>
</evidence>
<dbReference type="InterPro" id="IPR013221">
    <property type="entry name" value="Mur_ligase_cen"/>
</dbReference>
<dbReference type="InterPro" id="IPR011079">
    <property type="entry name" value="Ala_racemase_C"/>
</dbReference>
<dbReference type="InterPro" id="IPR029066">
    <property type="entry name" value="PLP-binding_barrel"/>
</dbReference>
<dbReference type="Proteomes" id="UP000036958">
    <property type="component" value="Unassembled WGS sequence"/>
</dbReference>
<keyword evidence="10" id="KW-1185">Reference proteome</keyword>
<dbReference type="SUPFAM" id="SSF63418">
    <property type="entry name" value="MurE/MurF N-terminal domain"/>
    <property type="match status" value="1"/>
</dbReference>
<dbReference type="InterPro" id="IPR036565">
    <property type="entry name" value="Mur-like_cat_sf"/>
</dbReference>
<comment type="catalytic activity">
    <reaction evidence="1 5">
        <text>L-alanine = D-alanine</text>
        <dbReference type="Rhea" id="RHEA:20249"/>
        <dbReference type="ChEBI" id="CHEBI:57416"/>
        <dbReference type="ChEBI" id="CHEBI:57972"/>
        <dbReference type="EC" id="5.1.1.1"/>
    </reaction>
</comment>
<dbReference type="NCBIfam" id="TIGR00492">
    <property type="entry name" value="alr"/>
    <property type="match status" value="1"/>
</dbReference>
<evidence type="ECO:0000313" key="10">
    <source>
        <dbReference type="Proteomes" id="UP000036958"/>
    </source>
</evidence>
<dbReference type="GO" id="GO:0008784">
    <property type="term" value="F:alanine racemase activity"/>
    <property type="evidence" value="ECO:0007669"/>
    <property type="project" value="UniProtKB-UniRule"/>
</dbReference>
<dbReference type="SUPFAM" id="SSF53244">
    <property type="entry name" value="MurD-like peptide ligases, peptide-binding domain"/>
    <property type="match status" value="1"/>
</dbReference>
<comment type="caution">
    <text evidence="9">The sequence shown here is derived from an EMBL/GenBank/DDBJ whole genome shotgun (WGS) entry which is preliminary data.</text>
</comment>
<dbReference type="InterPro" id="IPR036615">
    <property type="entry name" value="Mur_ligase_C_dom_sf"/>
</dbReference>
<dbReference type="InterPro" id="IPR009006">
    <property type="entry name" value="Ala_racemase/Decarboxylase_C"/>
</dbReference>
<proteinExistence type="inferred from homology"/>
<comment type="function">
    <text evidence="5">Catalyzes the interconversion of L-alanine and D-alanine. May also act on other amino acids.</text>
</comment>
<protein>
    <recommendedName>
        <fullName evidence="5">Alanine racemase</fullName>
        <ecNumber evidence="5">5.1.1.1</ecNumber>
    </recommendedName>
</protein>
<dbReference type="GO" id="GO:0030632">
    <property type="term" value="P:D-alanine biosynthetic process"/>
    <property type="evidence" value="ECO:0007669"/>
    <property type="project" value="UniProtKB-UniRule"/>
</dbReference>
<comment type="similarity">
    <text evidence="5">Belongs to the alanine racemase family.</text>
</comment>
<dbReference type="AlphaFoldDB" id="A0A0L8VDX9"/>
<evidence type="ECO:0000313" key="9">
    <source>
        <dbReference type="EMBL" id="KOH46670.1"/>
    </source>
</evidence>
<feature type="domain" description="Alanine racemase C-terminal" evidence="8">
    <location>
        <begin position="700"/>
        <end position="824"/>
    </location>
</feature>
<dbReference type="Pfam" id="PF00842">
    <property type="entry name" value="Ala_racemase_C"/>
    <property type="match status" value="1"/>
</dbReference>
<dbReference type="GO" id="GO:0005829">
    <property type="term" value="C:cytosol"/>
    <property type="evidence" value="ECO:0007669"/>
    <property type="project" value="TreeGrafter"/>
</dbReference>
<dbReference type="Gene3D" id="3.20.20.10">
    <property type="entry name" value="Alanine racemase"/>
    <property type="match status" value="1"/>
</dbReference>
<accession>A0A0L8VDX9</accession>
<evidence type="ECO:0000256" key="6">
    <source>
        <dbReference type="PIRSR" id="PIRSR600821-50"/>
    </source>
</evidence>